<comment type="caution">
    <text evidence="4">The sequence shown here is derived from an EMBL/GenBank/DDBJ whole genome shotgun (WGS) entry which is preliminary data.</text>
</comment>
<sequence>MEGNTNKLILITGGKAGLGRALAEQLVQQKATVIVTSRQAHFHKELRLIPGEIHLQQLDVTQEDSILQLFSWINTLNRPLDVLVNNAGLGIFQAVEDISTAEWELIIKTNLTGAFLCSREAYRIMREHGGGRIINIGSIANKVGLTNNLAYGASKWGLKGLSTNLGEEGKNHHIRVSHVTLGATYTEIWRDRPGFAKEDMLDPNIVAQYLSYLALLPLEIAVNEIEILPEKGVL</sequence>
<organism evidence="4 5">
    <name type="scientific">Legionella lytica</name>
    <dbReference type="NCBI Taxonomy" id="96232"/>
    <lineage>
        <taxon>Bacteria</taxon>
        <taxon>Pseudomonadati</taxon>
        <taxon>Pseudomonadota</taxon>
        <taxon>Gammaproteobacteria</taxon>
        <taxon>Legionellales</taxon>
        <taxon>Legionellaceae</taxon>
        <taxon>Legionella</taxon>
    </lineage>
</organism>
<dbReference type="Pfam" id="PF00106">
    <property type="entry name" value="adh_short"/>
    <property type="match status" value="1"/>
</dbReference>
<dbReference type="SUPFAM" id="SSF51735">
    <property type="entry name" value="NAD(P)-binding Rossmann-fold domains"/>
    <property type="match status" value="1"/>
</dbReference>
<dbReference type="PRINTS" id="PR00080">
    <property type="entry name" value="SDRFAMILY"/>
</dbReference>
<dbReference type="GO" id="GO:0016491">
    <property type="term" value="F:oxidoreductase activity"/>
    <property type="evidence" value="ECO:0007669"/>
    <property type="project" value="UniProtKB-KW"/>
</dbReference>
<dbReference type="InterPro" id="IPR020904">
    <property type="entry name" value="Sc_DH/Rdtase_CS"/>
</dbReference>
<dbReference type="EC" id="1.-.-.-" evidence="4"/>
<evidence type="ECO:0000256" key="2">
    <source>
        <dbReference type="ARBA" id="ARBA00023002"/>
    </source>
</evidence>
<evidence type="ECO:0000313" key="5">
    <source>
        <dbReference type="Proteomes" id="UP001615550"/>
    </source>
</evidence>
<accession>A0ABW8D5G6</accession>
<dbReference type="PRINTS" id="PR00081">
    <property type="entry name" value="GDHRDH"/>
</dbReference>
<dbReference type="RefSeq" id="WP_400185646.1">
    <property type="nucleotide sequence ID" value="NZ_JBGORX010000001.1"/>
</dbReference>
<keyword evidence="2 4" id="KW-0560">Oxidoreductase</keyword>
<dbReference type="PROSITE" id="PS00061">
    <property type="entry name" value="ADH_SHORT"/>
    <property type="match status" value="1"/>
</dbReference>
<evidence type="ECO:0000256" key="3">
    <source>
        <dbReference type="RuleBase" id="RU000363"/>
    </source>
</evidence>
<keyword evidence="5" id="KW-1185">Reference proteome</keyword>
<dbReference type="Proteomes" id="UP001615550">
    <property type="component" value="Unassembled WGS sequence"/>
</dbReference>
<evidence type="ECO:0000313" key="4">
    <source>
        <dbReference type="EMBL" id="MFJ1267116.1"/>
    </source>
</evidence>
<gene>
    <name evidence="4" type="ORF">ACD661_00935</name>
</gene>
<dbReference type="EMBL" id="JBGORX010000001">
    <property type="protein sequence ID" value="MFJ1267116.1"/>
    <property type="molecule type" value="Genomic_DNA"/>
</dbReference>
<name>A0ABW8D5G6_9GAMM</name>
<protein>
    <submittedName>
        <fullName evidence="4">SDR family oxidoreductase</fullName>
        <ecNumber evidence="4">1.-.-.-</ecNumber>
    </submittedName>
</protein>
<evidence type="ECO:0000256" key="1">
    <source>
        <dbReference type="ARBA" id="ARBA00006484"/>
    </source>
</evidence>
<dbReference type="InterPro" id="IPR002347">
    <property type="entry name" value="SDR_fam"/>
</dbReference>
<dbReference type="Gene3D" id="3.40.50.720">
    <property type="entry name" value="NAD(P)-binding Rossmann-like Domain"/>
    <property type="match status" value="1"/>
</dbReference>
<proteinExistence type="inferred from homology"/>
<dbReference type="PANTHER" id="PTHR43669">
    <property type="entry name" value="5-KETO-D-GLUCONATE 5-REDUCTASE"/>
    <property type="match status" value="1"/>
</dbReference>
<dbReference type="CDD" id="cd05233">
    <property type="entry name" value="SDR_c"/>
    <property type="match status" value="1"/>
</dbReference>
<dbReference type="InterPro" id="IPR036291">
    <property type="entry name" value="NAD(P)-bd_dom_sf"/>
</dbReference>
<dbReference type="PANTHER" id="PTHR43669:SF3">
    <property type="entry name" value="ALCOHOL DEHYDROGENASE, PUTATIVE (AFU_ORTHOLOGUE AFUA_3G03445)-RELATED"/>
    <property type="match status" value="1"/>
</dbReference>
<comment type="similarity">
    <text evidence="1 3">Belongs to the short-chain dehydrogenases/reductases (SDR) family.</text>
</comment>
<reference evidence="4 5" key="1">
    <citation type="submission" date="2024-08" db="EMBL/GenBank/DDBJ databases">
        <title>Draft Genome Sequence of Legionella lytica strain DSB2004, Isolated From a Fire Sprinkler System.</title>
        <authorList>
            <person name="Everhart A.D."/>
            <person name="Kidane D.T."/>
            <person name="Farone A.L."/>
            <person name="Farone M.B."/>
        </authorList>
    </citation>
    <scope>NUCLEOTIDE SEQUENCE [LARGE SCALE GENOMIC DNA]</scope>
    <source>
        <strain evidence="4 5">DSB2004</strain>
    </source>
</reference>